<protein>
    <submittedName>
        <fullName evidence="2">Uncharacterized protein</fullName>
    </submittedName>
</protein>
<name>A0A1I4YK05_9FLAO</name>
<feature type="transmembrane region" description="Helical" evidence="1">
    <location>
        <begin position="26"/>
        <end position="46"/>
    </location>
</feature>
<keyword evidence="3" id="KW-1185">Reference proteome</keyword>
<gene>
    <name evidence="2" type="ORF">SAMN05421738_11176</name>
</gene>
<dbReference type="RefSeq" id="WP_092908798.1">
    <property type="nucleotide sequence ID" value="NZ_FOUZ01000011.1"/>
</dbReference>
<dbReference type="Proteomes" id="UP000199149">
    <property type="component" value="Unassembled WGS sequence"/>
</dbReference>
<keyword evidence="1" id="KW-1133">Transmembrane helix</keyword>
<keyword evidence="1" id="KW-0472">Membrane</keyword>
<dbReference type="AlphaFoldDB" id="A0A1I4YK05"/>
<dbReference type="EMBL" id="FOUZ01000011">
    <property type="protein sequence ID" value="SFN38113.1"/>
    <property type="molecule type" value="Genomic_DNA"/>
</dbReference>
<sequence>MGIITDLFFAIGDICKWTFEHLLSPLGVIFGWTFTFIGIGLLGWWLKNLASFGNDNEKKYDGI</sequence>
<proteinExistence type="predicted"/>
<keyword evidence="1" id="KW-0812">Transmembrane</keyword>
<evidence type="ECO:0000313" key="2">
    <source>
        <dbReference type="EMBL" id="SFN38113.1"/>
    </source>
</evidence>
<reference evidence="3" key="1">
    <citation type="submission" date="2016-10" db="EMBL/GenBank/DDBJ databases">
        <authorList>
            <person name="Varghese N."/>
            <person name="Submissions S."/>
        </authorList>
    </citation>
    <scope>NUCLEOTIDE SEQUENCE [LARGE SCALE GENOMIC DNA]</scope>
    <source>
        <strain evidence="3">XJ109</strain>
    </source>
</reference>
<organism evidence="2 3">
    <name type="scientific">Algoriella xinjiangensis</name>
    <dbReference type="NCBI Taxonomy" id="684065"/>
    <lineage>
        <taxon>Bacteria</taxon>
        <taxon>Pseudomonadati</taxon>
        <taxon>Bacteroidota</taxon>
        <taxon>Flavobacteriia</taxon>
        <taxon>Flavobacteriales</taxon>
        <taxon>Weeksellaceae</taxon>
        <taxon>Algoriella</taxon>
    </lineage>
</organism>
<evidence type="ECO:0000256" key="1">
    <source>
        <dbReference type="SAM" id="Phobius"/>
    </source>
</evidence>
<accession>A0A1I4YK05</accession>
<dbReference type="OrthoDB" id="1449442at2"/>
<evidence type="ECO:0000313" key="3">
    <source>
        <dbReference type="Proteomes" id="UP000199149"/>
    </source>
</evidence>
<dbReference type="STRING" id="684065.SAMN05421738_11176"/>